<dbReference type="Pfam" id="PF08012">
    <property type="entry name" value="DUF1702"/>
    <property type="match status" value="1"/>
</dbReference>
<keyword evidence="2" id="KW-1185">Reference proteome</keyword>
<dbReference type="AlphaFoldDB" id="A0A8J3CJA9"/>
<organism evidence="1 2">
    <name type="scientific">Longimycelium tulufanense</name>
    <dbReference type="NCBI Taxonomy" id="907463"/>
    <lineage>
        <taxon>Bacteria</taxon>
        <taxon>Bacillati</taxon>
        <taxon>Actinomycetota</taxon>
        <taxon>Actinomycetes</taxon>
        <taxon>Pseudonocardiales</taxon>
        <taxon>Pseudonocardiaceae</taxon>
        <taxon>Longimycelium</taxon>
    </lineage>
</organism>
<name>A0A8J3CJA9_9PSEU</name>
<protein>
    <recommendedName>
        <fullName evidence="3">DUF1702 family protein</fullName>
    </recommendedName>
</protein>
<dbReference type="EMBL" id="BMMK01000093">
    <property type="protein sequence ID" value="GGM85072.1"/>
    <property type="molecule type" value="Genomic_DNA"/>
</dbReference>
<comment type="caution">
    <text evidence="1">The sequence shown here is derived from an EMBL/GenBank/DDBJ whole genome shotgun (WGS) entry which is preliminary data.</text>
</comment>
<dbReference type="Proteomes" id="UP000637578">
    <property type="component" value="Unassembled WGS sequence"/>
</dbReference>
<sequence length="328" mass="35401">MFKWMHREAGLANLPDHGLLTGTERGSRQVRNLISLPMDMADFEARGFRVDRPRERAILEGCARAFLGGFNIAAAHWKSPHRALAEVPGEKRGFAYEGAGMYAAMRDLVTAGRAGALRRLLAGPGDCYTHLVHVGAGWVFAPLGIRLPVPLPPTPLLRWLALDGAGFGATFFGGERMIRRYSRGRPDPHRAVRLAGCGRALWFVECADPDGVAQRIAEADEEARSHLWSGVGLAMGYAGAVGEVGRDRLAAAAGEYLAHFAQGLMFAAGARVRAGVVPEHTERACRQVLSVDAGTAAGWTEETAAGLGARTDLGAYLEWRSRLRARHS</sequence>
<evidence type="ECO:0000313" key="2">
    <source>
        <dbReference type="Proteomes" id="UP000637578"/>
    </source>
</evidence>
<evidence type="ECO:0000313" key="1">
    <source>
        <dbReference type="EMBL" id="GGM85072.1"/>
    </source>
</evidence>
<reference evidence="1" key="1">
    <citation type="journal article" date="2014" name="Int. J. Syst. Evol. Microbiol.">
        <title>Complete genome sequence of Corynebacterium casei LMG S-19264T (=DSM 44701T), isolated from a smear-ripened cheese.</title>
        <authorList>
            <consortium name="US DOE Joint Genome Institute (JGI-PGF)"/>
            <person name="Walter F."/>
            <person name="Albersmeier A."/>
            <person name="Kalinowski J."/>
            <person name="Ruckert C."/>
        </authorList>
    </citation>
    <scope>NUCLEOTIDE SEQUENCE</scope>
    <source>
        <strain evidence="1">CGMCC 4.5737</strain>
    </source>
</reference>
<dbReference type="InterPro" id="IPR012964">
    <property type="entry name" value="DUF1702"/>
</dbReference>
<reference evidence="1" key="2">
    <citation type="submission" date="2020-09" db="EMBL/GenBank/DDBJ databases">
        <authorList>
            <person name="Sun Q."/>
            <person name="Zhou Y."/>
        </authorList>
    </citation>
    <scope>NUCLEOTIDE SEQUENCE</scope>
    <source>
        <strain evidence="1">CGMCC 4.5737</strain>
    </source>
</reference>
<proteinExistence type="predicted"/>
<gene>
    <name evidence="1" type="ORF">GCM10012275_64810</name>
</gene>
<evidence type="ECO:0008006" key="3">
    <source>
        <dbReference type="Google" id="ProtNLM"/>
    </source>
</evidence>
<accession>A0A8J3CJA9</accession>
<dbReference type="RefSeq" id="WP_189062262.1">
    <property type="nucleotide sequence ID" value="NZ_BMMK01000093.1"/>
</dbReference>